<accession>A0ABX1P9X9</accession>
<evidence type="ECO:0000256" key="1">
    <source>
        <dbReference type="SAM" id="MobiDB-lite"/>
    </source>
</evidence>
<evidence type="ECO:0000313" key="2">
    <source>
        <dbReference type="EMBL" id="NMG21234.1"/>
    </source>
</evidence>
<dbReference type="EMBL" id="QMEB01000146">
    <property type="protein sequence ID" value="NMG21234.1"/>
    <property type="molecule type" value="Genomic_DNA"/>
</dbReference>
<gene>
    <name evidence="2" type="ORF">DP116_17980</name>
</gene>
<keyword evidence="3" id="KW-1185">Reference proteome</keyword>
<dbReference type="Proteomes" id="UP000718564">
    <property type="component" value="Unassembled WGS sequence"/>
</dbReference>
<reference evidence="2 3" key="1">
    <citation type="submission" date="2018-06" db="EMBL/GenBank/DDBJ databases">
        <title>Comparative genomics of Brasilonema spp. strains.</title>
        <authorList>
            <person name="Alvarenga D.O."/>
            <person name="Fiore M.F."/>
            <person name="Varani A.M."/>
        </authorList>
    </citation>
    <scope>NUCLEOTIDE SEQUENCE [LARGE SCALE GENOMIC DNA]</scope>
    <source>
        <strain evidence="2 3">SPC951</strain>
    </source>
</reference>
<name>A0ABX1P9X9_9CYAN</name>
<feature type="region of interest" description="Disordered" evidence="1">
    <location>
        <begin position="103"/>
        <end position="125"/>
    </location>
</feature>
<comment type="caution">
    <text evidence="2">The sequence shown here is derived from an EMBL/GenBank/DDBJ whole genome shotgun (WGS) entry which is preliminary data.</text>
</comment>
<evidence type="ECO:0008006" key="4">
    <source>
        <dbReference type="Google" id="ProtNLM"/>
    </source>
</evidence>
<feature type="compositionally biased region" description="Basic and acidic residues" evidence="1">
    <location>
        <begin position="103"/>
        <end position="124"/>
    </location>
</feature>
<dbReference type="PANTHER" id="PTHR39338:SF7">
    <property type="entry name" value="BLL6692 PROTEIN"/>
    <property type="match status" value="1"/>
</dbReference>
<protein>
    <recommendedName>
        <fullName evidence="4">VWA containing CoxE family protein</fullName>
    </recommendedName>
</protein>
<sequence length="397" mass="45743">MFPLTPDDYETKQPKLPAFLWELFQKLRRRGFPLTPDDYETLRQSLQAGFGWTSQEALRDLCNSLWAKSRQEQEILTALFNQLAPKNEDWQLSSVQVEKDFDATHSSNKEQHQNVPEHQEHDEIVTESCSGLPPISLKDVQLSERRFIFVPQFPLTYREVAQTWRRLRRPVRVGPATELDVELTIARRCQQGVTASVVLKPRHRNVARLLLLVDRQGSMTPFHRFCEEVCTAIQLAGRLEETAIYYFHNVPAEGADEQVLEPLGKELFPVLDSILPEITPLKTGYLYEDSDLLSPIALEEVLQKHASDAFVVMMSDAGAVRKYYNVVRLLDTISFIKALRAYTLNYVWLNPLPKSYWKDNTAAQIARHVPMFPLNREGIQQAVNVLRGQQYIIEKPL</sequence>
<evidence type="ECO:0000313" key="3">
    <source>
        <dbReference type="Proteomes" id="UP000718564"/>
    </source>
</evidence>
<dbReference type="RefSeq" id="WP_169156477.1">
    <property type="nucleotide sequence ID" value="NZ_CAWPJE010000139.1"/>
</dbReference>
<dbReference type="PANTHER" id="PTHR39338">
    <property type="entry name" value="BLL5662 PROTEIN-RELATED"/>
    <property type="match status" value="1"/>
</dbReference>
<organism evidence="2 3">
    <name type="scientific">Brasilonema bromeliae SPC951</name>
    <dbReference type="NCBI Taxonomy" id="385972"/>
    <lineage>
        <taxon>Bacteria</taxon>
        <taxon>Bacillati</taxon>
        <taxon>Cyanobacteriota</taxon>
        <taxon>Cyanophyceae</taxon>
        <taxon>Nostocales</taxon>
        <taxon>Scytonemataceae</taxon>
        <taxon>Brasilonema</taxon>
        <taxon>Bromeliae group (in: Brasilonema)</taxon>
    </lineage>
</organism>
<proteinExistence type="predicted"/>